<evidence type="ECO:0000256" key="9">
    <source>
        <dbReference type="ARBA" id="ARBA00023002"/>
    </source>
</evidence>
<dbReference type="Gene3D" id="1.10.630.10">
    <property type="entry name" value="Cytochrome P450"/>
    <property type="match status" value="1"/>
</dbReference>
<dbReference type="Ensembl" id="ENSSSCT00035091343.1">
    <property type="protein sequence ID" value="ENSSSCP00035038306.1"/>
    <property type="gene ID" value="ENSSSCG00035067698.1"/>
</dbReference>
<reference evidence="14" key="1">
    <citation type="submission" date="2025-08" db="UniProtKB">
        <authorList>
            <consortium name="Ensembl"/>
        </authorList>
    </citation>
    <scope>IDENTIFICATION</scope>
</reference>
<dbReference type="AlphaFoldDB" id="A0A8D1AYH2"/>
<dbReference type="PANTHER" id="PTHR24300">
    <property type="entry name" value="CYTOCHROME P450 508A4-RELATED"/>
    <property type="match status" value="1"/>
</dbReference>
<evidence type="ECO:0000313" key="14">
    <source>
        <dbReference type="Ensembl" id="ENSSSCP00035038306.1"/>
    </source>
</evidence>
<name>A0A8D1AYH2_PIG</name>
<evidence type="ECO:0000256" key="12">
    <source>
        <dbReference type="ARBA" id="ARBA00023136"/>
    </source>
</evidence>
<sequence>ISPWIMKFLPGPHQTLFSNWEKLKMFVAHMIENHRRDWNPAEARDFIDAYLQEIEKHKGDVTSSFHDENLIFTTLDLFVAGTETTLMTLTSFAFPEKVQAEIDRVLGQSQRPNTAARESMPYTNAVIHEVQRMGNIIPMNAPRQVAADTTLAGYHLPKGTMVLINLTALHRDPAEWATPDTFNPEHFLENGKFKKRERACLGEQLARTELFVFFTSLLQKFSFRPPDNEKLSLKFRVGLTLSPVTSRICAVPRA</sequence>
<dbReference type="PRINTS" id="PR00463">
    <property type="entry name" value="EP450I"/>
</dbReference>
<dbReference type="GO" id="GO:0004497">
    <property type="term" value="F:monooxygenase activity"/>
    <property type="evidence" value="ECO:0007669"/>
    <property type="project" value="UniProtKB-KW"/>
</dbReference>
<dbReference type="GO" id="GO:0016705">
    <property type="term" value="F:oxidoreductase activity, acting on paired donors, with incorporation or reduction of molecular oxygen"/>
    <property type="evidence" value="ECO:0007669"/>
    <property type="project" value="InterPro"/>
</dbReference>
<evidence type="ECO:0000256" key="2">
    <source>
        <dbReference type="ARBA" id="ARBA00004174"/>
    </source>
</evidence>
<dbReference type="GO" id="GO:0020037">
    <property type="term" value="F:heme binding"/>
    <property type="evidence" value="ECO:0007669"/>
    <property type="project" value="InterPro"/>
</dbReference>
<dbReference type="GO" id="GO:0005506">
    <property type="term" value="F:iron ion binding"/>
    <property type="evidence" value="ECO:0007669"/>
    <property type="project" value="InterPro"/>
</dbReference>
<evidence type="ECO:0000256" key="7">
    <source>
        <dbReference type="ARBA" id="ARBA00022824"/>
    </source>
</evidence>
<evidence type="ECO:0000256" key="6">
    <source>
        <dbReference type="ARBA" id="ARBA00022723"/>
    </source>
</evidence>
<dbReference type="InterPro" id="IPR001128">
    <property type="entry name" value="Cyt_P450"/>
</dbReference>
<evidence type="ECO:0000256" key="4">
    <source>
        <dbReference type="ARBA" id="ARBA00010617"/>
    </source>
</evidence>
<keyword evidence="9" id="KW-0560">Oxidoreductase</keyword>
<evidence type="ECO:0000256" key="3">
    <source>
        <dbReference type="ARBA" id="ARBA00004406"/>
    </source>
</evidence>
<dbReference type="FunFam" id="1.10.630.10:FF:000238">
    <property type="entry name" value="Cytochrome P450 2A6"/>
    <property type="match status" value="1"/>
</dbReference>
<dbReference type="InterPro" id="IPR002401">
    <property type="entry name" value="Cyt_P450_E_grp-I"/>
</dbReference>
<dbReference type="Pfam" id="PF00067">
    <property type="entry name" value="p450"/>
    <property type="match status" value="1"/>
</dbReference>
<keyword evidence="11" id="KW-0503">Monooxygenase</keyword>
<dbReference type="InterPro" id="IPR036396">
    <property type="entry name" value="Cyt_P450_sf"/>
</dbReference>
<dbReference type="PRINTS" id="PR00385">
    <property type="entry name" value="P450"/>
</dbReference>
<dbReference type="Proteomes" id="UP000694720">
    <property type="component" value="Unplaced"/>
</dbReference>
<keyword evidence="5 13" id="KW-0349">Heme</keyword>
<proteinExistence type="inferred from homology"/>
<dbReference type="PANTHER" id="PTHR24300:SF177">
    <property type="entry name" value="CYTOCHROME P450 2J2"/>
    <property type="match status" value="1"/>
</dbReference>
<keyword evidence="6 13" id="KW-0479">Metal-binding</keyword>
<evidence type="ECO:0000256" key="8">
    <source>
        <dbReference type="ARBA" id="ARBA00022848"/>
    </source>
</evidence>
<keyword evidence="12" id="KW-0472">Membrane</keyword>
<evidence type="ECO:0000256" key="1">
    <source>
        <dbReference type="ARBA" id="ARBA00001971"/>
    </source>
</evidence>
<comment type="similarity">
    <text evidence="4">Belongs to the cytochrome P450 family.</text>
</comment>
<dbReference type="GO" id="GO:0005789">
    <property type="term" value="C:endoplasmic reticulum membrane"/>
    <property type="evidence" value="ECO:0007669"/>
    <property type="project" value="UniProtKB-SubCell"/>
</dbReference>
<accession>A0A8D1AYH2</accession>
<evidence type="ECO:0000256" key="5">
    <source>
        <dbReference type="ARBA" id="ARBA00022617"/>
    </source>
</evidence>
<organism evidence="14 15">
    <name type="scientific">Sus scrofa</name>
    <name type="common">Pig</name>
    <dbReference type="NCBI Taxonomy" id="9823"/>
    <lineage>
        <taxon>Eukaryota</taxon>
        <taxon>Metazoa</taxon>
        <taxon>Chordata</taxon>
        <taxon>Craniata</taxon>
        <taxon>Vertebrata</taxon>
        <taxon>Euteleostomi</taxon>
        <taxon>Mammalia</taxon>
        <taxon>Eutheria</taxon>
        <taxon>Laurasiatheria</taxon>
        <taxon>Artiodactyla</taxon>
        <taxon>Suina</taxon>
        <taxon>Suidae</taxon>
        <taxon>Sus</taxon>
    </lineage>
</organism>
<comment type="cofactor">
    <cofactor evidence="1 13">
        <name>heme</name>
        <dbReference type="ChEBI" id="CHEBI:30413"/>
    </cofactor>
</comment>
<dbReference type="SUPFAM" id="SSF48264">
    <property type="entry name" value="Cytochrome P450"/>
    <property type="match status" value="1"/>
</dbReference>
<evidence type="ECO:0000256" key="13">
    <source>
        <dbReference type="PIRSR" id="PIRSR602401-1"/>
    </source>
</evidence>
<evidence type="ECO:0008006" key="16">
    <source>
        <dbReference type="Google" id="ProtNLM"/>
    </source>
</evidence>
<evidence type="ECO:0000256" key="10">
    <source>
        <dbReference type="ARBA" id="ARBA00023004"/>
    </source>
</evidence>
<comment type="subcellular location">
    <subcellularLocation>
        <location evidence="3">Endoplasmic reticulum membrane</location>
        <topology evidence="3">Peripheral membrane protein</topology>
    </subcellularLocation>
    <subcellularLocation>
        <location evidence="2">Microsome membrane</location>
        <topology evidence="2">Peripheral membrane protein</topology>
    </subcellularLocation>
</comment>
<keyword evidence="8" id="KW-0492">Microsome</keyword>
<evidence type="ECO:0000313" key="15">
    <source>
        <dbReference type="Proteomes" id="UP000694720"/>
    </source>
</evidence>
<keyword evidence="10 13" id="KW-0408">Iron</keyword>
<keyword evidence="7" id="KW-0256">Endoplasmic reticulum</keyword>
<protein>
    <recommendedName>
        <fullName evidence="16">Cytochrome P450 2J2</fullName>
    </recommendedName>
</protein>
<feature type="binding site" description="axial binding residue" evidence="13">
    <location>
        <position position="200"/>
    </location>
    <ligand>
        <name>heme</name>
        <dbReference type="ChEBI" id="CHEBI:30413"/>
    </ligand>
    <ligandPart>
        <name>Fe</name>
        <dbReference type="ChEBI" id="CHEBI:18248"/>
    </ligandPart>
</feature>
<evidence type="ECO:0000256" key="11">
    <source>
        <dbReference type="ARBA" id="ARBA00023033"/>
    </source>
</evidence>
<dbReference type="InterPro" id="IPR050182">
    <property type="entry name" value="Cytochrome_P450_fam2"/>
</dbReference>